<evidence type="ECO:0000256" key="3">
    <source>
        <dbReference type="ARBA" id="ARBA00023235"/>
    </source>
</evidence>
<comment type="caution">
    <text evidence="8">The sequence shown here is derived from an EMBL/GenBank/DDBJ whole genome shotgun (WGS) entry which is preliminary data.</text>
</comment>
<feature type="domain" description="Pseudouridine synthase I TruA alpha/beta" evidence="7">
    <location>
        <begin position="23"/>
        <end position="125"/>
    </location>
</feature>
<dbReference type="InterPro" id="IPR020097">
    <property type="entry name" value="PsdUridine_synth_TruA_a/b_dom"/>
</dbReference>
<evidence type="ECO:0000256" key="4">
    <source>
        <dbReference type="PIRSR" id="PIRSR001430-1"/>
    </source>
</evidence>
<sequence>MTSTANSVQRHSRGLFKYKLQIAYNGTNYQGCQVQRHLGDNVTIQGELERVWSQLFQEGPAVTGIQVAGRTDSGVHAQGQVVSISSNRDEIDHPRLMLGMNGLLPRDIRVKEFRRVPPDFSARYSALGKLYCYELHTDPVEDPLLSHMRLHVVKPLNTFMMRSAAKAFVGEHDFTQFSSTQAKSLSRNPCKTIQSFDLDPIPGGLRLAVYASGFLYRQVRHMVGAIIAAGLGTVNTQTILDYLALGASVPLAGRKKPPWSAAAAKGLRLERVDFAPHADISVLMHPDLPHDEFGRLVTEPLVVTE</sequence>
<dbReference type="PANTHER" id="PTHR11142">
    <property type="entry name" value="PSEUDOURIDYLATE SYNTHASE"/>
    <property type="match status" value="1"/>
</dbReference>
<evidence type="ECO:0000256" key="2">
    <source>
        <dbReference type="ARBA" id="ARBA00022694"/>
    </source>
</evidence>
<dbReference type="Gene3D" id="3.30.70.660">
    <property type="entry name" value="Pseudouridine synthase I, catalytic domain, C-terminal subdomain"/>
    <property type="match status" value="1"/>
</dbReference>
<organism evidence="8 9">
    <name type="scientific">Apatococcus lobatus</name>
    <dbReference type="NCBI Taxonomy" id="904363"/>
    <lineage>
        <taxon>Eukaryota</taxon>
        <taxon>Viridiplantae</taxon>
        <taxon>Chlorophyta</taxon>
        <taxon>core chlorophytes</taxon>
        <taxon>Trebouxiophyceae</taxon>
        <taxon>Chlorellales</taxon>
        <taxon>Chlorellaceae</taxon>
        <taxon>Apatococcus</taxon>
    </lineage>
</organism>
<feature type="active site" description="Nucleophile" evidence="4">
    <location>
        <position position="72"/>
    </location>
</feature>
<proteinExistence type="inferred from homology"/>
<feature type="domain" description="Pseudouridine synthase I TruA alpha/beta" evidence="7">
    <location>
        <begin position="164"/>
        <end position="273"/>
    </location>
</feature>
<accession>A0AAW1QAL6</accession>
<dbReference type="InterPro" id="IPR020103">
    <property type="entry name" value="PsdUridine_synth_cat_dom_sf"/>
</dbReference>
<evidence type="ECO:0000313" key="8">
    <source>
        <dbReference type="EMBL" id="KAK9817349.1"/>
    </source>
</evidence>
<protein>
    <recommendedName>
        <fullName evidence="6">tRNA pseudouridine synthase</fullName>
        <ecNumber evidence="6">5.4.99.12</ecNumber>
    </recommendedName>
</protein>
<dbReference type="EMBL" id="JALJOS010000074">
    <property type="protein sequence ID" value="KAK9817349.1"/>
    <property type="molecule type" value="Genomic_DNA"/>
</dbReference>
<gene>
    <name evidence="8" type="ORF">WJX74_009648</name>
</gene>
<evidence type="ECO:0000256" key="5">
    <source>
        <dbReference type="PIRSR" id="PIRSR001430-2"/>
    </source>
</evidence>
<evidence type="ECO:0000259" key="7">
    <source>
        <dbReference type="Pfam" id="PF01416"/>
    </source>
</evidence>
<dbReference type="Pfam" id="PF01416">
    <property type="entry name" value="PseudoU_synth_1"/>
    <property type="match status" value="2"/>
</dbReference>
<dbReference type="InterPro" id="IPR020095">
    <property type="entry name" value="PsdUridine_synth_TruA_C"/>
</dbReference>
<keyword evidence="2 6" id="KW-0819">tRNA processing</keyword>
<keyword evidence="9" id="KW-1185">Reference proteome</keyword>
<comment type="similarity">
    <text evidence="1 6">Belongs to the tRNA pseudouridine synthase TruA family.</text>
</comment>
<dbReference type="GO" id="GO:0160147">
    <property type="term" value="F:tRNA pseudouridine(38-40) synthase activity"/>
    <property type="evidence" value="ECO:0007669"/>
    <property type="project" value="UniProtKB-EC"/>
</dbReference>
<dbReference type="FunFam" id="3.30.70.580:FF:000001">
    <property type="entry name" value="tRNA pseudouridine synthase A"/>
    <property type="match status" value="1"/>
</dbReference>
<dbReference type="CDD" id="cd02570">
    <property type="entry name" value="PseudoU_synth_EcTruA"/>
    <property type="match status" value="1"/>
</dbReference>
<keyword evidence="3 6" id="KW-0413">Isomerase</keyword>
<dbReference type="EC" id="5.4.99.12" evidence="6"/>
<feature type="binding site" evidence="5">
    <location>
        <position position="131"/>
    </location>
    <ligand>
        <name>substrate</name>
    </ligand>
</feature>
<dbReference type="Gene3D" id="3.30.70.580">
    <property type="entry name" value="Pseudouridine synthase I, catalytic domain, N-terminal subdomain"/>
    <property type="match status" value="1"/>
</dbReference>
<dbReference type="HAMAP" id="MF_00171">
    <property type="entry name" value="TruA"/>
    <property type="match status" value="1"/>
</dbReference>
<evidence type="ECO:0000313" key="9">
    <source>
        <dbReference type="Proteomes" id="UP001438707"/>
    </source>
</evidence>
<reference evidence="8 9" key="1">
    <citation type="journal article" date="2024" name="Nat. Commun.">
        <title>Phylogenomics reveals the evolutionary origins of lichenization in chlorophyte algae.</title>
        <authorList>
            <person name="Puginier C."/>
            <person name="Libourel C."/>
            <person name="Otte J."/>
            <person name="Skaloud P."/>
            <person name="Haon M."/>
            <person name="Grisel S."/>
            <person name="Petersen M."/>
            <person name="Berrin J.G."/>
            <person name="Delaux P.M."/>
            <person name="Dal Grande F."/>
            <person name="Keller J."/>
        </authorList>
    </citation>
    <scope>NUCLEOTIDE SEQUENCE [LARGE SCALE GENOMIC DNA]</scope>
    <source>
        <strain evidence="8 9">SAG 2145</strain>
    </source>
</reference>
<evidence type="ECO:0000256" key="1">
    <source>
        <dbReference type="ARBA" id="ARBA00009375"/>
    </source>
</evidence>
<dbReference type="GO" id="GO:0031119">
    <property type="term" value="P:tRNA pseudouridine synthesis"/>
    <property type="evidence" value="ECO:0007669"/>
    <property type="project" value="TreeGrafter"/>
</dbReference>
<comment type="catalytic activity">
    <reaction evidence="6">
        <text>uridine(38/39/40) in tRNA = pseudouridine(38/39/40) in tRNA</text>
        <dbReference type="Rhea" id="RHEA:22376"/>
        <dbReference type="Rhea" id="RHEA-COMP:10085"/>
        <dbReference type="Rhea" id="RHEA-COMP:10087"/>
        <dbReference type="ChEBI" id="CHEBI:65314"/>
        <dbReference type="ChEBI" id="CHEBI:65315"/>
        <dbReference type="EC" id="5.4.99.12"/>
    </reaction>
</comment>
<dbReference type="Proteomes" id="UP001438707">
    <property type="component" value="Unassembled WGS sequence"/>
</dbReference>
<dbReference type="InterPro" id="IPR001406">
    <property type="entry name" value="PsdUridine_synth_TruA"/>
</dbReference>
<evidence type="ECO:0000256" key="6">
    <source>
        <dbReference type="RuleBase" id="RU003792"/>
    </source>
</evidence>
<dbReference type="GO" id="GO:0003723">
    <property type="term" value="F:RNA binding"/>
    <property type="evidence" value="ECO:0007669"/>
    <property type="project" value="InterPro"/>
</dbReference>
<dbReference type="InterPro" id="IPR020094">
    <property type="entry name" value="TruA/RsuA/RluB/E/F_N"/>
</dbReference>
<name>A0AAW1QAL6_9CHLO</name>
<dbReference type="PIRSF" id="PIRSF001430">
    <property type="entry name" value="tRNA_psdUrid_synth"/>
    <property type="match status" value="1"/>
</dbReference>
<dbReference type="NCBIfam" id="TIGR00071">
    <property type="entry name" value="hisT_truA"/>
    <property type="match status" value="1"/>
</dbReference>
<dbReference type="SUPFAM" id="SSF55120">
    <property type="entry name" value="Pseudouridine synthase"/>
    <property type="match status" value="1"/>
</dbReference>
<dbReference type="PANTHER" id="PTHR11142:SF0">
    <property type="entry name" value="TRNA PSEUDOURIDINE SYNTHASE-LIKE 1"/>
    <property type="match status" value="1"/>
</dbReference>
<dbReference type="AlphaFoldDB" id="A0AAW1QAL6"/>